<evidence type="ECO:0000256" key="3">
    <source>
        <dbReference type="ARBA" id="ARBA00022833"/>
    </source>
</evidence>
<dbReference type="EMBL" id="PSQE01000007">
    <property type="protein sequence ID" value="RHN47634.1"/>
    <property type="molecule type" value="Genomic_DNA"/>
</dbReference>
<organism evidence="5">
    <name type="scientific">Medicago truncatula</name>
    <name type="common">Barrel medic</name>
    <name type="synonym">Medicago tribuloides</name>
    <dbReference type="NCBI Taxonomy" id="3880"/>
    <lineage>
        <taxon>Eukaryota</taxon>
        <taxon>Viridiplantae</taxon>
        <taxon>Streptophyta</taxon>
        <taxon>Embryophyta</taxon>
        <taxon>Tracheophyta</taxon>
        <taxon>Spermatophyta</taxon>
        <taxon>Magnoliopsida</taxon>
        <taxon>eudicotyledons</taxon>
        <taxon>Gunneridae</taxon>
        <taxon>Pentapetalae</taxon>
        <taxon>rosids</taxon>
        <taxon>fabids</taxon>
        <taxon>Fabales</taxon>
        <taxon>Fabaceae</taxon>
        <taxon>Papilionoideae</taxon>
        <taxon>50 kb inversion clade</taxon>
        <taxon>NPAAA clade</taxon>
        <taxon>Hologalegina</taxon>
        <taxon>IRL clade</taxon>
        <taxon>Trifolieae</taxon>
        <taxon>Medicago</taxon>
    </lineage>
</organism>
<dbReference type="SUPFAM" id="SSF81383">
    <property type="entry name" value="F-box domain"/>
    <property type="match status" value="1"/>
</dbReference>
<feature type="domain" description="F-box" evidence="4">
    <location>
        <begin position="109"/>
        <end position="154"/>
    </location>
</feature>
<evidence type="ECO:0000256" key="2">
    <source>
        <dbReference type="ARBA" id="ARBA00022771"/>
    </source>
</evidence>
<dbReference type="SMART" id="SM00579">
    <property type="entry name" value="FBD"/>
    <property type="match status" value="1"/>
</dbReference>
<dbReference type="InterPro" id="IPR053781">
    <property type="entry name" value="F-box_AtFBL13-like"/>
</dbReference>
<dbReference type="PROSITE" id="PS50181">
    <property type="entry name" value="FBOX"/>
    <property type="match status" value="1"/>
</dbReference>
<dbReference type="InterPro" id="IPR013083">
    <property type="entry name" value="Znf_RING/FYVE/PHD"/>
</dbReference>
<keyword evidence="2" id="KW-0863">Zinc-finger</keyword>
<evidence type="ECO:0000313" key="6">
    <source>
        <dbReference type="EMBL" id="RHN47634.1"/>
    </source>
</evidence>
<proteinExistence type="predicted"/>
<evidence type="ECO:0000256" key="1">
    <source>
        <dbReference type="ARBA" id="ARBA00022723"/>
    </source>
</evidence>
<protein>
    <submittedName>
        <fullName evidence="5">Cyclin-like F-box; FBD; Zinc finger, FYVE/PHD-type</fullName>
    </submittedName>
    <submittedName>
        <fullName evidence="6">Putative F-box domain, FBD domain, Zinc finger, RING/FYVE/PHD-type</fullName>
    </submittedName>
</protein>
<dbReference type="OMA" id="LIRANIC"/>
<dbReference type="Proteomes" id="UP000265566">
    <property type="component" value="Chromosome 7"/>
</dbReference>
<dbReference type="SMART" id="SM00256">
    <property type="entry name" value="FBOX"/>
    <property type="match status" value="1"/>
</dbReference>
<reference evidence="6" key="3">
    <citation type="journal article" date="2018" name="Nat. Plants">
        <title>Whole-genome landscape of Medicago truncatula symbiotic genes.</title>
        <authorList>
            <person name="Pecrix Y."/>
            <person name="Gamas P."/>
            <person name="Carrere S."/>
        </authorList>
    </citation>
    <scope>NUCLEOTIDE SEQUENCE</scope>
    <source>
        <tissue evidence="6">Leaves</tissue>
    </source>
</reference>
<keyword evidence="1" id="KW-0479">Metal-binding</keyword>
<dbReference type="Pfam" id="PF00646">
    <property type="entry name" value="F-box"/>
    <property type="match status" value="1"/>
</dbReference>
<dbReference type="Gramene" id="rna42256">
    <property type="protein sequence ID" value="RHN47634.1"/>
    <property type="gene ID" value="gene42256"/>
</dbReference>
<dbReference type="InterPro" id="IPR036047">
    <property type="entry name" value="F-box-like_dom_sf"/>
</dbReference>
<dbReference type="SUPFAM" id="SSF52047">
    <property type="entry name" value="RNI-like"/>
    <property type="match status" value="1"/>
</dbReference>
<dbReference type="GO" id="GO:0008270">
    <property type="term" value="F:zinc ion binding"/>
    <property type="evidence" value="ECO:0007669"/>
    <property type="project" value="UniProtKB-KW"/>
</dbReference>
<keyword evidence="5" id="KW-0195">Cyclin</keyword>
<dbReference type="InterPro" id="IPR050232">
    <property type="entry name" value="FBL13/AtMIF1-like"/>
</dbReference>
<dbReference type="AlphaFoldDB" id="Q2HUI7"/>
<gene>
    <name evidence="5" type="ORF">MtrDRAFT_AC149134g3v2</name>
    <name evidence="6" type="ORF">MtrunA17_Chr7g0255101</name>
</gene>
<dbReference type="Gene3D" id="1.20.1280.50">
    <property type="match status" value="1"/>
</dbReference>
<dbReference type="EMBL" id="AC149134">
    <property type="protein sequence ID" value="ABD28647.1"/>
    <property type="molecule type" value="Genomic_DNA"/>
</dbReference>
<keyword evidence="3" id="KW-0862">Zinc</keyword>
<reference evidence="5" key="1">
    <citation type="submission" date="2004-08" db="EMBL/GenBank/DDBJ databases">
        <authorList>
            <person name="Town C.D."/>
        </authorList>
    </citation>
    <scope>NUCLEOTIDE SEQUENCE</scope>
</reference>
<sequence length="481" mass="55825">MLLTLTSVLDSASTSVGKRMHRSSMEMDSFFGKISKYSGSVPSRKRKRNFGFPLNRRSESYEDCIVCFDGDDFELCDRMGCPNPYHPSCVKREKVLVQAKENLNSGTGEDKISALPDSLLYYILSFVSIKDAATTSILSKRWRPLWLSQLFLNLDDEPFPDSPTFCNFVYSLMAMRDITLPILSFHLQCWNDYDCRDIYNFLYIAIQRGVENLNIDFSHSLFSQMTLPSFVFSSKTLSILKLKQITLNEVPFVNLPSLKALYLDVVTFTYYELILKLLSGCPILQYLGTNNLVVELPYSERPVISLSNLIRANICDIHIEFDWLQNVERLRATVLMEKLPYTFQRIAMFHNLTYMELIINYQHFPRAWMFNGMIKLLEYCPKLQSLIIEEGFTFHKLYDEDWEEPKIILKCLSSHLRICSLRNFKGMKCGLHFAKFIMKNSRVLSVMTIQSPEFTDTNAKHRMLMELSSCPKSSTCKLLFE</sequence>
<evidence type="ECO:0000259" key="4">
    <source>
        <dbReference type="PROSITE" id="PS50181"/>
    </source>
</evidence>
<dbReference type="InterPro" id="IPR011011">
    <property type="entry name" value="Znf_FYVE_PHD"/>
</dbReference>
<dbReference type="Gene3D" id="3.30.40.10">
    <property type="entry name" value="Zinc/RING finger domain, C3HC4 (zinc finger)"/>
    <property type="match status" value="1"/>
</dbReference>
<name>Q2HUI7_MEDTR</name>
<dbReference type="InterPro" id="IPR006566">
    <property type="entry name" value="FBD"/>
</dbReference>
<accession>Q2HUI7</accession>
<dbReference type="PANTHER" id="PTHR31900">
    <property type="entry name" value="F-BOX/RNI SUPERFAMILY PROTEIN-RELATED"/>
    <property type="match status" value="1"/>
</dbReference>
<dbReference type="SUPFAM" id="SSF57903">
    <property type="entry name" value="FYVE/PHD zinc finger"/>
    <property type="match status" value="1"/>
</dbReference>
<reference evidence="5" key="2">
    <citation type="submission" date="2007-03" db="EMBL/GenBank/DDBJ databases">
        <authorList>
            <consortium name="The International Medicago Genome Annotation Group"/>
        </authorList>
    </citation>
    <scope>NUCLEOTIDE SEQUENCE</scope>
</reference>
<evidence type="ECO:0000313" key="5">
    <source>
        <dbReference type="EMBL" id="ABD28647.1"/>
    </source>
</evidence>
<dbReference type="PANTHER" id="PTHR31900:SF34">
    <property type="entry name" value="EMB|CAB62440.1-RELATED"/>
    <property type="match status" value="1"/>
</dbReference>
<dbReference type="CDD" id="cd22160">
    <property type="entry name" value="F-box_AtFBL13-like"/>
    <property type="match status" value="1"/>
</dbReference>
<dbReference type="Pfam" id="PF08387">
    <property type="entry name" value="FBD"/>
    <property type="match status" value="1"/>
</dbReference>
<dbReference type="InterPro" id="IPR001810">
    <property type="entry name" value="F-box_dom"/>
</dbReference>